<dbReference type="EMBL" id="JXJN01014840">
    <property type="status" value="NOT_ANNOTATED_CDS"/>
    <property type="molecule type" value="Genomic_DNA"/>
</dbReference>
<evidence type="ECO:0000313" key="1">
    <source>
        <dbReference type="EnsemblMetazoa" id="GPPI030976-PA"/>
    </source>
</evidence>
<dbReference type="EnsemblMetazoa" id="GPPI030976-RA">
    <property type="protein sequence ID" value="GPPI030976-PA"/>
    <property type="gene ID" value="GPPI030976"/>
</dbReference>
<name>A0A1B0BI71_9MUSC</name>
<proteinExistence type="predicted"/>
<dbReference type="VEuPathDB" id="VectorBase:GPPI030976"/>
<dbReference type="Proteomes" id="UP000092460">
    <property type="component" value="Unassembled WGS sequence"/>
</dbReference>
<evidence type="ECO:0000313" key="2">
    <source>
        <dbReference type="Proteomes" id="UP000092460"/>
    </source>
</evidence>
<protein>
    <submittedName>
        <fullName evidence="1">Uncharacterized protein</fullName>
    </submittedName>
</protein>
<sequence>MLHDHIRNRTRNARLESFPHAVLARMALNQVHCERTQFVKSTNNLCKNVQKLIISSRYS</sequence>
<reference evidence="1" key="2">
    <citation type="submission" date="2020-05" db="UniProtKB">
        <authorList>
            <consortium name="EnsemblMetazoa"/>
        </authorList>
    </citation>
    <scope>IDENTIFICATION</scope>
    <source>
        <strain evidence="1">IAEA</strain>
    </source>
</reference>
<keyword evidence="2" id="KW-1185">Reference proteome</keyword>
<reference evidence="2" key="1">
    <citation type="submission" date="2015-01" db="EMBL/GenBank/DDBJ databases">
        <authorList>
            <person name="Aksoy S."/>
            <person name="Warren W."/>
            <person name="Wilson R.K."/>
        </authorList>
    </citation>
    <scope>NUCLEOTIDE SEQUENCE [LARGE SCALE GENOMIC DNA]</scope>
    <source>
        <strain evidence="2">IAEA</strain>
    </source>
</reference>
<dbReference type="AlphaFoldDB" id="A0A1B0BI71"/>
<accession>A0A1B0BI71</accession>
<organism evidence="1 2">
    <name type="scientific">Glossina palpalis gambiensis</name>
    <dbReference type="NCBI Taxonomy" id="67801"/>
    <lineage>
        <taxon>Eukaryota</taxon>
        <taxon>Metazoa</taxon>
        <taxon>Ecdysozoa</taxon>
        <taxon>Arthropoda</taxon>
        <taxon>Hexapoda</taxon>
        <taxon>Insecta</taxon>
        <taxon>Pterygota</taxon>
        <taxon>Neoptera</taxon>
        <taxon>Endopterygota</taxon>
        <taxon>Diptera</taxon>
        <taxon>Brachycera</taxon>
        <taxon>Muscomorpha</taxon>
        <taxon>Hippoboscoidea</taxon>
        <taxon>Glossinidae</taxon>
        <taxon>Glossina</taxon>
    </lineage>
</organism>